<dbReference type="AlphaFoldDB" id="A0A0P0AD99"/>
<dbReference type="Pfam" id="PF05990">
    <property type="entry name" value="DUF900"/>
    <property type="match status" value="1"/>
</dbReference>
<dbReference type="Gene3D" id="3.40.50.1820">
    <property type="entry name" value="alpha/beta hydrolase"/>
    <property type="match status" value="1"/>
</dbReference>
<dbReference type="OrthoDB" id="9797755at2"/>
<dbReference type="EMBL" id="CP012023">
    <property type="protein sequence ID" value="ALI56427.1"/>
    <property type="molecule type" value="Genomic_DNA"/>
</dbReference>
<keyword evidence="2" id="KW-1185">Reference proteome</keyword>
<dbReference type="STRING" id="1397108.IMCC12053_2480"/>
<keyword evidence="1" id="KW-0449">Lipoprotein</keyword>
<dbReference type="SUPFAM" id="SSF53474">
    <property type="entry name" value="alpha/beta-Hydrolases"/>
    <property type="match status" value="1"/>
</dbReference>
<dbReference type="RefSeq" id="WP_062219401.1">
    <property type="nucleotide sequence ID" value="NZ_CP012023.1"/>
</dbReference>
<dbReference type="PANTHER" id="PTHR36513:SF1">
    <property type="entry name" value="TRANSMEMBRANE PROTEIN"/>
    <property type="match status" value="1"/>
</dbReference>
<dbReference type="InterPro" id="IPR029058">
    <property type="entry name" value="AB_hydrolase_fold"/>
</dbReference>
<protein>
    <submittedName>
        <fullName evidence="1">Lipoprotein, putative</fullName>
    </submittedName>
</protein>
<reference evidence="2" key="1">
    <citation type="submission" date="2015-05" db="EMBL/GenBank/DDBJ databases">
        <authorList>
            <person name="Oh H.-M."/>
            <person name="Yang J.-A."/>
            <person name="Cho J.-C."/>
            <person name="Kang I."/>
        </authorList>
    </citation>
    <scope>NUCLEOTIDE SEQUENCE [LARGE SCALE GENOMIC DNA]</scope>
    <source>
        <strain evidence="2">IMCC 12053</strain>
    </source>
</reference>
<dbReference type="InterPro" id="IPR014586">
    <property type="entry name" value="UCP033909"/>
</dbReference>
<dbReference type="PANTHER" id="PTHR36513">
    <property type="entry name" value="ABC TRANSMEMBRANE TYPE-1 DOMAIN-CONTAINING PROTEIN"/>
    <property type="match status" value="1"/>
</dbReference>
<dbReference type="PATRIC" id="fig|1397108.4.peg.2534"/>
<sequence length="365" mass="38806">MDRRAFIATSAAALATGCSTPRLYGEVAGSLASEVQRRVFVATNRHVSRDPLVQFEGERTSGVSYLDYTISIPPNRRAGEFSFPRKPLDAQTQFFVTRTQSFDTAQAFSKSVAQNDDKGLGTVLFVHGFNVSYPGAVFRAAQIATDFGFKNPVTVFSWPSAGKLARYAYDRDSVLFARAALADTIKLLAKATGKVTIVAHSMGGLLTMEALKRLSLQQDTATLKAVNGVILVQPDIDLDVFVEQMSDLRDYPLGVAVIGSRRDRALKFSSVITGGHPRAGDASAVEEIRNAGAVLIDVSGAPMGDVLGHDTFMSSPELLAIIKSGDLAEKVVAGAPGQDILVDGLALTGSAALAIAYLPYTVTGI</sequence>
<organism evidence="1 2">
    <name type="scientific">Celeribacter marinus</name>
    <dbReference type="NCBI Taxonomy" id="1397108"/>
    <lineage>
        <taxon>Bacteria</taxon>
        <taxon>Pseudomonadati</taxon>
        <taxon>Pseudomonadota</taxon>
        <taxon>Alphaproteobacteria</taxon>
        <taxon>Rhodobacterales</taxon>
        <taxon>Roseobacteraceae</taxon>
        <taxon>Celeribacter</taxon>
    </lineage>
</organism>
<evidence type="ECO:0000313" key="2">
    <source>
        <dbReference type="Proteomes" id="UP000064920"/>
    </source>
</evidence>
<dbReference type="PIRSF" id="PIRSF033909">
    <property type="entry name" value="UCP033909"/>
    <property type="match status" value="1"/>
</dbReference>
<dbReference type="InterPro" id="IPR010297">
    <property type="entry name" value="DUF900_hydrolase"/>
</dbReference>
<proteinExistence type="predicted"/>
<evidence type="ECO:0000313" key="1">
    <source>
        <dbReference type="EMBL" id="ALI56427.1"/>
    </source>
</evidence>
<accession>A0A0P0AD99</accession>
<dbReference type="Proteomes" id="UP000064920">
    <property type="component" value="Chromosome"/>
</dbReference>
<gene>
    <name evidence="1" type="ORF">IMCC12053_2480</name>
</gene>
<name>A0A0P0AD99_9RHOB</name>
<dbReference type="PROSITE" id="PS51257">
    <property type="entry name" value="PROKAR_LIPOPROTEIN"/>
    <property type="match status" value="1"/>
</dbReference>
<dbReference type="KEGG" id="cmar:IMCC12053_2480"/>